<proteinExistence type="predicted"/>
<name>A0A101QEQ0_STRCK</name>
<dbReference type="AlphaFoldDB" id="A0A101QEQ0"/>
<evidence type="ECO:0000256" key="1">
    <source>
        <dbReference type="SAM" id="MobiDB-lite"/>
    </source>
</evidence>
<reference evidence="2 3" key="1">
    <citation type="submission" date="2015-10" db="EMBL/GenBank/DDBJ databases">
        <title>Draft genome sequence of Streptomyces corchorusii DSM 40340, type strain for the species Streptomyces corchorusii.</title>
        <authorList>
            <person name="Ruckert C."/>
            <person name="Winkler A."/>
            <person name="Kalinowski J."/>
            <person name="Kampfer P."/>
            <person name="Glaeser S."/>
        </authorList>
    </citation>
    <scope>NUCLEOTIDE SEQUENCE [LARGE SCALE GENOMIC DNA]</scope>
    <source>
        <strain evidence="2 3">DSM 40340</strain>
    </source>
</reference>
<comment type="caution">
    <text evidence="2">The sequence shown here is derived from an EMBL/GenBank/DDBJ whole genome shotgun (WGS) entry which is preliminary data.</text>
</comment>
<dbReference type="Proteomes" id="UP000053398">
    <property type="component" value="Unassembled WGS sequence"/>
</dbReference>
<dbReference type="RefSeq" id="WP_059263133.1">
    <property type="nucleotide sequence ID" value="NZ_KQ948355.1"/>
</dbReference>
<evidence type="ECO:0000313" key="2">
    <source>
        <dbReference type="EMBL" id="KUN28445.1"/>
    </source>
</evidence>
<feature type="compositionally biased region" description="Polar residues" evidence="1">
    <location>
        <begin position="54"/>
        <end position="64"/>
    </location>
</feature>
<keyword evidence="3" id="KW-1185">Reference proteome</keyword>
<gene>
    <name evidence="2" type="ORF">AQJ11_13080</name>
</gene>
<organism evidence="2 3">
    <name type="scientific">Streptomyces corchorusii</name>
    <name type="common">Streptomyces chibaensis</name>
    <dbReference type="NCBI Taxonomy" id="1903"/>
    <lineage>
        <taxon>Bacteria</taxon>
        <taxon>Bacillati</taxon>
        <taxon>Actinomycetota</taxon>
        <taxon>Actinomycetes</taxon>
        <taxon>Kitasatosporales</taxon>
        <taxon>Streptomycetaceae</taxon>
        <taxon>Streptomyces</taxon>
    </lineage>
</organism>
<dbReference type="EMBL" id="LMWP01000014">
    <property type="protein sequence ID" value="KUN28445.1"/>
    <property type="molecule type" value="Genomic_DNA"/>
</dbReference>
<sequence length="119" mass="13103">MAWWKKNNKTAQTRPELCDLCAATFTEGEAVRGYVPDWRAHLPERHRIRARSPTAATSWPTSRPQGPARSGNSRPPVPPRRRHAWATTAALVELWRTGHAITAAPPLGPRPDDPGDAAA</sequence>
<evidence type="ECO:0000313" key="3">
    <source>
        <dbReference type="Proteomes" id="UP000053398"/>
    </source>
</evidence>
<protein>
    <submittedName>
        <fullName evidence="2">Uncharacterized protein</fullName>
    </submittedName>
</protein>
<feature type="region of interest" description="Disordered" evidence="1">
    <location>
        <begin position="45"/>
        <end position="83"/>
    </location>
</feature>
<accession>A0A101QEQ0</accession>